<feature type="compositionally biased region" description="Polar residues" evidence="1">
    <location>
        <begin position="154"/>
        <end position="166"/>
    </location>
</feature>
<dbReference type="Proteomes" id="UP000823775">
    <property type="component" value="Unassembled WGS sequence"/>
</dbReference>
<keyword evidence="3" id="KW-1185">Reference proteome</keyword>
<comment type="caution">
    <text evidence="2">The sequence shown here is derived from an EMBL/GenBank/DDBJ whole genome shotgun (WGS) entry which is preliminary data.</text>
</comment>
<evidence type="ECO:0000313" key="2">
    <source>
        <dbReference type="EMBL" id="MCE2055052.1"/>
    </source>
</evidence>
<accession>A0ABS8W2A0</accession>
<proteinExistence type="predicted"/>
<protein>
    <submittedName>
        <fullName evidence="2">Uncharacterized protein</fullName>
    </submittedName>
</protein>
<feature type="region of interest" description="Disordered" evidence="1">
    <location>
        <begin position="147"/>
        <end position="172"/>
    </location>
</feature>
<organism evidence="2 3">
    <name type="scientific">Datura stramonium</name>
    <name type="common">Jimsonweed</name>
    <name type="synonym">Common thornapple</name>
    <dbReference type="NCBI Taxonomy" id="4076"/>
    <lineage>
        <taxon>Eukaryota</taxon>
        <taxon>Viridiplantae</taxon>
        <taxon>Streptophyta</taxon>
        <taxon>Embryophyta</taxon>
        <taxon>Tracheophyta</taxon>
        <taxon>Spermatophyta</taxon>
        <taxon>Magnoliopsida</taxon>
        <taxon>eudicotyledons</taxon>
        <taxon>Gunneridae</taxon>
        <taxon>Pentapetalae</taxon>
        <taxon>asterids</taxon>
        <taxon>lamiids</taxon>
        <taxon>Solanales</taxon>
        <taxon>Solanaceae</taxon>
        <taxon>Solanoideae</taxon>
        <taxon>Datureae</taxon>
        <taxon>Datura</taxon>
    </lineage>
</organism>
<gene>
    <name evidence="2" type="ORF">HAX54_041837</name>
</gene>
<dbReference type="EMBL" id="JACEIK010006076">
    <property type="protein sequence ID" value="MCE2055052.1"/>
    <property type="molecule type" value="Genomic_DNA"/>
</dbReference>
<evidence type="ECO:0000256" key="1">
    <source>
        <dbReference type="SAM" id="MobiDB-lite"/>
    </source>
</evidence>
<reference evidence="2 3" key="1">
    <citation type="journal article" date="2021" name="BMC Genomics">
        <title>Datura genome reveals duplications of psychoactive alkaloid biosynthetic genes and high mutation rate following tissue culture.</title>
        <authorList>
            <person name="Rajewski A."/>
            <person name="Carter-House D."/>
            <person name="Stajich J."/>
            <person name="Litt A."/>
        </authorList>
    </citation>
    <scope>NUCLEOTIDE SEQUENCE [LARGE SCALE GENOMIC DNA]</scope>
    <source>
        <strain evidence="2">AR-01</strain>
    </source>
</reference>
<evidence type="ECO:0000313" key="3">
    <source>
        <dbReference type="Proteomes" id="UP000823775"/>
    </source>
</evidence>
<sequence length="172" mass="19573">MARKMNTSSWSYVGKRHDKMCHQTTSYNCRTWDKHDEEVALLKLPAEIGDENGETTIDECKIRIKPLPHAKKSNPRIPQASVDLSVSNDGLTRKIKKMAEKEMVNLFNQLVEGKSINEFDVREIKGLLKLLAVMQTKLDERKKQLNKHVDENVANDTGANDSNVSEENFGHP</sequence>
<name>A0ABS8W2A0_DATST</name>